<dbReference type="Proteomes" id="UP000509302">
    <property type="component" value="Chromosome"/>
</dbReference>
<dbReference type="RefSeq" id="WP_179241170.1">
    <property type="nucleotide sequence ID" value="NZ_CP058595.1"/>
</dbReference>
<dbReference type="SMART" id="SM00530">
    <property type="entry name" value="HTH_XRE"/>
    <property type="match status" value="1"/>
</dbReference>
<dbReference type="CDD" id="cd00093">
    <property type="entry name" value="HTH_XRE"/>
    <property type="match status" value="1"/>
</dbReference>
<sequence>MKQPALGNKITELRKQKGLTQEELVERCNINVRTLQRIENGEVSPRSYTIKTILSALDHDYEELYGSKEENDSNIINSNSKNEVKTVRFLLTLAGISGILYLISGPFEAFADISRFGEDELIFGLNGHITIKIISYLSYALMAYGFLITGRLLKNYLMKIASVLLIIVLLLFYIYDVASLFFNTVFPVEGILIAESIIVGTLGMLFGISIIKSAKRLGTVGYAAGGLEILASVCFLTVILAPIGLFVQFAAILMEVIFLFKTREMVKYRP</sequence>
<evidence type="ECO:0000313" key="5">
    <source>
        <dbReference type="Proteomes" id="UP000509302"/>
    </source>
</evidence>
<keyword evidence="1" id="KW-0238">DNA-binding</keyword>
<proteinExistence type="predicted"/>
<protein>
    <submittedName>
        <fullName evidence="4">Helix-turn-helix transcriptional regulator</fullName>
    </submittedName>
</protein>
<dbReference type="Gene3D" id="1.10.260.40">
    <property type="entry name" value="lambda repressor-like DNA-binding domains"/>
    <property type="match status" value="1"/>
</dbReference>
<evidence type="ECO:0000256" key="1">
    <source>
        <dbReference type="ARBA" id="ARBA00023125"/>
    </source>
</evidence>
<feature type="domain" description="HTH cro/C1-type" evidence="3">
    <location>
        <begin position="10"/>
        <end position="64"/>
    </location>
</feature>
<keyword evidence="2" id="KW-1133">Transmembrane helix</keyword>
<feature type="transmembrane region" description="Helical" evidence="2">
    <location>
        <begin position="245"/>
        <end position="262"/>
    </location>
</feature>
<dbReference type="AlphaFoldDB" id="A0A7H9AN73"/>
<keyword evidence="2" id="KW-0472">Membrane</keyword>
<keyword evidence="5" id="KW-1185">Reference proteome</keyword>
<dbReference type="SUPFAM" id="SSF47413">
    <property type="entry name" value="lambda repressor-like DNA-binding domains"/>
    <property type="match status" value="1"/>
</dbReference>
<dbReference type="PROSITE" id="PS50943">
    <property type="entry name" value="HTH_CROC1"/>
    <property type="match status" value="1"/>
</dbReference>
<name>A0A7H9AN73_9FLAO</name>
<evidence type="ECO:0000256" key="2">
    <source>
        <dbReference type="SAM" id="Phobius"/>
    </source>
</evidence>
<feature type="transmembrane region" description="Helical" evidence="2">
    <location>
        <begin position="89"/>
        <end position="109"/>
    </location>
</feature>
<accession>A0A7H9AN73</accession>
<reference evidence="4 5" key="1">
    <citation type="journal article" date="2006" name="Int. J. Syst. Evol. Microbiol.">
        <title>Costertonia aggregata gen. nov., sp. nov., a mesophilic marine bacterium of the family Flavobacteriaceae, isolated from a mature biofilm.</title>
        <authorList>
            <person name="Kwon K.K."/>
            <person name="Lee Y.K."/>
            <person name="Lee H.K."/>
        </authorList>
    </citation>
    <scope>NUCLEOTIDE SEQUENCE [LARGE SCALE GENOMIC DNA]</scope>
    <source>
        <strain evidence="4 5">KCCM 42265</strain>
    </source>
</reference>
<gene>
    <name evidence="4" type="ORF">HYG79_05765</name>
</gene>
<dbReference type="Pfam" id="PF01381">
    <property type="entry name" value="HTH_3"/>
    <property type="match status" value="1"/>
</dbReference>
<dbReference type="EMBL" id="CP058595">
    <property type="protein sequence ID" value="QLG44880.1"/>
    <property type="molecule type" value="Genomic_DNA"/>
</dbReference>
<dbReference type="InterPro" id="IPR010982">
    <property type="entry name" value="Lambda_DNA-bd_dom_sf"/>
</dbReference>
<dbReference type="GO" id="GO:0005829">
    <property type="term" value="C:cytosol"/>
    <property type="evidence" value="ECO:0007669"/>
    <property type="project" value="TreeGrafter"/>
</dbReference>
<feature type="transmembrane region" description="Helical" evidence="2">
    <location>
        <begin position="156"/>
        <end position="175"/>
    </location>
</feature>
<keyword evidence="2" id="KW-0812">Transmembrane</keyword>
<dbReference type="KEGG" id="cagg:HYG79_05765"/>
<feature type="transmembrane region" description="Helical" evidence="2">
    <location>
        <begin position="220"/>
        <end position="239"/>
    </location>
</feature>
<organism evidence="4 5">
    <name type="scientific">Costertonia aggregata</name>
    <dbReference type="NCBI Taxonomy" id="343403"/>
    <lineage>
        <taxon>Bacteria</taxon>
        <taxon>Pseudomonadati</taxon>
        <taxon>Bacteroidota</taxon>
        <taxon>Flavobacteriia</taxon>
        <taxon>Flavobacteriales</taxon>
        <taxon>Flavobacteriaceae</taxon>
        <taxon>Costertonia</taxon>
    </lineage>
</organism>
<feature type="transmembrane region" description="Helical" evidence="2">
    <location>
        <begin position="129"/>
        <end position="149"/>
    </location>
</feature>
<dbReference type="InterPro" id="IPR001387">
    <property type="entry name" value="Cro/C1-type_HTH"/>
</dbReference>
<evidence type="ECO:0000313" key="4">
    <source>
        <dbReference type="EMBL" id="QLG44880.1"/>
    </source>
</evidence>
<evidence type="ECO:0000259" key="3">
    <source>
        <dbReference type="PROSITE" id="PS50943"/>
    </source>
</evidence>
<dbReference type="PANTHER" id="PTHR46797:SF1">
    <property type="entry name" value="METHYLPHOSPHONATE SYNTHASE"/>
    <property type="match status" value="1"/>
</dbReference>
<dbReference type="PANTHER" id="PTHR46797">
    <property type="entry name" value="HTH-TYPE TRANSCRIPTIONAL REGULATOR"/>
    <property type="match status" value="1"/>
</dbReference>
<dbReference type="GO" id="GO:0003677">
    <property type="term" value="F:DNA binding"/>
    <property type="evidence" value="ECO:0007669"/>
    <property type="project" value="UniProtKB-KW"/>
</dbReference>
<dbReference type="InterPro" id="IPR050807">
    <property type="entry name" value="TransReg_Diox_bact_type"/>
</dbReference>
<dbReference type="GO" id="GO:0003700">
    <property type="term" value="F:DNA-binding transcription factor activity"/>
    <property type="evidence" value="ECO:0007669"/>
    <property type="project" value="TreeGrafter"/>
</dbReference>
<feature type="transmembrane region" description="Helical" evidence="2">
    <location>
        <begin position="181"/>
        <end position="208"/>
    </location>
</feature>